<evidence type="ECO:0000313" key="2">
    <source>
        <dbReference type="EMBL" id="GIY65073.1"/>
    </source>
</evidence>
<accession>A0AAV4V5Q1</accession>
<evidence type="ECO:0000256" key="1">
    <source>
        <dbReference type="SAM" id="MobiDB-lite"/>
    </source>
</evidence>
<gene>
    <name evidence="2" type="ORF">CEXT_213811</name>
</gene>
<dbReference type="EMBL" id="BPLR01013957">
    <property type="protein sequence ID" value="GIY65073.1"/>
    <property type="molecule type" value="Genomic_DNA"/>
</dbReference>
<organism evidence="2 3">
    <name type="scientific">Caerostris extrusa</name>
    <name type="common">Bark spider</name>
    <name type="synonym">Caerostris bankana</name>
    <dbReference type="NCBI Taxonomy" id="172846"/>
    <lineage>
        <taxon>Eukaryota</taxon>
        <taxon>Metazoa</taxon>
        <taxon>Ecdysozoa</taxon>
        <taxon>Arthropoda</taxon>
        <taxon>Chelicerata</taxon>
        <taxon>Arachnida</taxon>
        <taxon>Araneae</taxon>
        <taxon>Araneomorphae</taxon>
        <taxon>Entelegynae</taxon>
        <taxon>Araneoidea</taxon>
        <taxon>Araneidae</taxon>
        <taxon>Caerostris</taxon>
    </lineage>
</organism>
<sequence>MEASFRLQCNSRRIREMFFLKYANYFNEATDIQISESLAGFFHLLSFSHLSDVSEVGNSSGTQREVEETPQSKLTRE</sequence>
<dbReference type="Proteomes" id="UP001054945">
    <property type="component" value="Unassembled WGS sequence"/>
</dbReference>
<dbReference type="AlphaFoldDB" id="A0AAV4V5Q1"/>
<feature type="region of interest" description="Disordered" evidence="1">
    <location>
        <begin position="53"/>
        <end position="77"/>
    </location>
</feature>
<name>A0AAV4V5Q1_CAEEX</name>
<comment type="caution">
    <text evidence="2">The sequence shown here is derived from an EMBL/GenBank/DDBJ whole genome shotgun (WGS) entry which is preliminary data.</text>
</comment>
<evidence type="ECO:0008006" key="4">
    <source>
        <dbReference type="Google" id="ProtNLM"/>
    </source>
</evidence>
<evidence type="ECO:0000313" key="3">
    <source>
        <dbReference type="Proteomes" id="UP001054945"/>
    </source>
</evidence>
<protein>
    <recommendedName>
        <fullName evidence="4">Maturase K</fullName>
    </recommendedName>
</protein>
<proteinExistence type="predicted"/>
<reference evidence="2 3" key="1">
    <citation type="submission" date="2021-06" db="EMBL/GenBank/DDBJ databases">
        <title>Caerostris extrusa draft genome.</title>
        <authorList>
            <person name="Kono N."/>
            <person name="Arakawa K."/>
        </authorList>
    </citation>
    <scope>NUCLEOTIDE SEQUENCE [LARGE SCALE GENOMIC DNA]</scope>
</reference>
<keyword evidence="3" id="KW-1185">Reference proteome</keyword>